<name>A0A8J8NWB0_HALGN</name>
<dbReference type="EMBL" id="RRYP01005102">
    <property type="protein sequence ID" value="TNV82318.1"/>
    <property type="molecule type" value="Genomic_DNA"/>
</dbReference>
<gene>
    <name evidence="1" type="ORF">FGO68_gene6779</name>
</gene>
<comment type="caution">
    <text evidence="1">The sequence shown here is derived from an EMBL/GenBank/DDBJ whole genome shotgun (WGS) entry which is preliminary data.</text>
</comment>
<evidence type="ECO:0000313" key="1">
    <source>
        <dbReference type="EMBL" id="TNV82318.1"/>
    </source>
</evidence>
<reference evidence="1" key="1">
    <citation type="submission" date="2019-06" db="EMBL/GenBank/DDBJ databases">
        <authorList>
            <person name="Zheng W."/>
        </authorList>
    </citation>
    <scope>NUCLEOTIDE SEQUENCE</scope>
    <source>
        <strain evidence="1">QDHG01</strain>
    </source>
</reference>
<organism evidence="1 2">
    <name type="scientific">Halteria grandinella</name>
    <dbReference type="NCBI Taxonomy" id="5974"/>
    <lineage>
        <taxon>Eukaryota</taxon>
        <taxon>Sar</taxon>
        <taxon>Alveolata</taxon>
        <taxon>Ciliophora</taxon>
        <taxon>Intramacronucleata</taxon>
        <taxon>Spirotrichea</taxon>
        <taxon>Stichotrichia</taxon>
        <taxon>Sporadotrichida</taxon>
        <taxon>Halteriidae</taxon>
        <taxon>Halteria</taxon>
    </lineage>
</organism>
<dbReference type="Proteomes" id="UP000785679">
    <property type="component" value="Unassembled WGS sequence"/>
</dbReference>
<accession>A0A8J8NWB0</accession>
<keyword evidence="2" id="KW-1185">Reference proteome</keyword>
<protein>
    <submittedName>
        <fullName evidence="1">Uncharacterized protein</fullName>
    </submittedName>
</protein>
<sequence>MTNYNNFEVLRSSLSLCIQKNNRKKKVIRPKRRDACDLMAHLLQTQARAIVQKRPLQRTSISRLQLNRKSSQVSAKSK</sequence>
<proteinExistence type="predicted"/>
<evidence type="ECO:0000313" key="2">
    <source>
        <dbReference type="Proteomes" id="UP000785679"/>
    </source>
</evidence>
<dbReference type="AlphaFoldDB" id="A0A8J8NWB0"/>